<keyword evidence="1" id="KW-0479">Metal-binding</keyword>
<keyword evidence="1" id="KW-0863">Zinc-finger</keyword>
<dbReference type="GO" id="GO:0003676">
    <property type="term" value="F:nucleic acid binding"/>
    <property type="evidence" value="ECO:0007669"/>
    <property type="project" value="InterPro"/>
</dbReference>
<dbReference type="InterPro" id="IPR036875">
    <property type="entry name" value="Znf_CCHC_sf"/>
</dbReference>
<evidence type="ECO:0000256" key="1">
    <source>
        <dbReference type="PROSITE-ProRule" id="PRU00047"/>
    </source>
</evidence>
<sequence length="347" mass="36603">MVDVDAEASSDTHGKEGTDKEASMPAVSRSSSEESYDPESQPVSIPEPKHTGPPLTRPDGPSGGGNGLDETKVCGICGSAKHYTHNCDNEDAKLDAHGNCFRCGKAGHTKNACRAERCLECGQCGHTAVSCTAPRSLSKFQKARVERDEYNLQQRQQAFAERQRERQLGGHDRKVPTVQATTSNNPKKNVDESAKRKRGDSASEAPQAQRPRTASSNAPNNASKGPRGHTGLSGHPGLSAPPRGKPRGPGNTRVASHPGLSGPPINAPKGPKGGSSKNNAPPSAPNGPPEGLIKPSRDGPAYPIDGNSPKIPTGPKANAPNQGPSKPRPPMRTKKPSDPFIRPKKRQ</sequence>
<feature type="domain" description="CCHC-type" evidence="3">
    <location>
        <begin position="117"/>
        <end position="131"/>
    </location>
</feature>
<dbReference type="SUPFAM" id="SSF57756">
    <property type="entry name" value="Retrovirus zinc finger-like domains"/>
    <property type="match status" value="1"/>
</dbReference>
<dbReference type="PROSITE" id="PS50158">
    <property type="entry name" value="ZF_CCHC"/>
    <property type="match status" value="2"/>
</dbReference>
<accession>A0A9W4NNP4</accession>
<feature type="compositionally biased region" description="Basic and acidic residues" evidence="2">
    <location>
        <begin position="10"/>
        <end position="22"/>
    </location>
</feature>
<dbReference type="SMART" id="SM00343">
    <property type="entry name" value="ZnF_C2HC"/>
    <property type="match status" value="3"/>
</dbReference>
<feature type="region of interest" description="Disordered" evidence="2">
    <location>
        <begin position="1"/>
        <end position="65"/>
    </location>
</feature>
<evidence type="ECO:0000256" key="2">
    <source>
        <dbReference type="SAM" id="MobiDB-lite"/>
    </source>
</evidence>
<feature type="compositionally biased region" description="Basic and acidic residues" evidence="2">
    <location>
        <begin position="161"/>
        <end position="175"/>
    </location>
</feature>
<name>A0A9W4NNP4_9EURO</name>
<dbReference type="InterPro" id="IPR001878">
    <property type="entry name" value="Znf_CCHC"/>
</dbReference>
<comment type="caution">
    <text evidence="4">The sequence shown here is derived from an EMBL/GenBank/DDBJ whole genome shotgun (WGS) entry which is preliminary data.</text>
</comment>
<dbReference type="Proteomes" id="UP001152646">
    <property type="component" value="Unassembled WGS sequence"/>
</dbReference>
<organism evidence="4 5">
    <name type="scientific">Penicillium salamii</name>
    <dbReference type="NCBI Taxonomy" id="1612424"/>
    <lineage>
        <taxon>Eukaryota</taxon>
        <taxon>Fungi</taxon>
        <taxon>Dikarya</taxon>
        <taxon>Ascomycota</taxon>
        <taxon>Pezizomycotina</taxon>
        <taxon>Eurotiomycetes</taxon>
        <taxon>Eurotiomycetidae</taxon>
        <taxon>Eurotiales</taxon>
        <taxon>Aspergillaceae</taxon>
        <taxon>Penicillium</taxon>
    </lineage>
</organism>
<dbReference type="GO" id="GO:0008270">
    <property type="term" value="F:zinc ion binding"/>
    <property type="evidence" value="ECO:0007669"/>
    <property type="project" value="UniProtKB-KW"/>
</dbReference>
<proteinExistence type="predicted"/>
<gene>
    <name evidence="4" type="ORF">PSALAMII_LOCUS7821</name>
</gene>
<keyword evidence="1" id="KW-0862">Zinc</keyword>
<protein>
    <recommendedName>
        <fullName evidence="3">CCHC-type domain-containing protein</fullName>
    </recommendedName>
</protein>
<dbReference type="EMBL" id="CAJVPA010000203">
    <property type="protein sequence ID" value="CAG8398292.1"/>
    <property type="molecule type" value="Genomic_DNA"/>
</dbReference>
<reference evidence="4" key="1">
    <citation type="submission" date="2021-07" db="EMBL/GenBank/DDBJ databases">
        <authorList>
            <person name="Branca A.L. A."/>
        </authorList>
    </citation>
    <scope>NUCLEOTIDE SEQUENCE</scope>
</reference>
<feature type="domain" description="CCHC-type" evidence="3">
    <location>
        <begin position="100"/>
        <end position="114"/>
    </location>
</feature>
<dbReference type="Gene3D" id="4.10.60.10">
    <property type="entry name" value="Zinc finger, CCHC-type"/>
    <property type="match status" value="1"/>
</dbReference>
<evidence type="ECO:0000259" key="3">
    <source>
        <dbReference type="PROSITE" id="PS50158"/>
    </source>
</evidence>
<evidence type="ECO:0000313" key="4">
    <source>
        <dbReference type="EMBL" id="CAG8398292.1"/>
    </source>
</evidence>
<dbReference type="AlphaFoldDB" id="A0A9W4NNP4"/>
<evidence type="ECO:0000313" key="5">
    <source>
        <dbReference type="Proteomes" id="UP001152646"/>
    </source>
</evidence>
<feature type="compositionally biased region" description="Polar residues" evidence="2">
    <location>
        <begin position="204"/>
        <end position="223"/>
    </location>
</feature>
<feature type="region of interest" description="Disordered" evidence="2">
    <location>
        <begin position="155"/>
        <end position="347"/>
    </location>
</feature>
<feature type="compositionally biased region" description="Polar residues" evidence="2">
    <location>
        <begin position="178"/>
        <end position="187"/>
    </location>
</feature>
<dbReference type="OrthoDB" id="427960at2759"/>